<accession>A0A926NNC9</accession>
<comment type="caution">
    <text evidence="1">The sequence shown here is derived from an EMBL/GenBank/DDBJ whole genome shotgun (WGS) entry which is preliminary data.</text>
</comment>
<dbReference type="Proteomes" id="UP000619078">
    <property type="component" value="Unassembled WGS sequence"/>
</dbReference>
<evidence type="ECO:0000313" key="1">
    <source>
        <dbReference type="EMBL" id="MBD1391702.1"/>
    </source>
</evidence>
<keyword evidence="2" id="KW-1185">Reference proteome</keyword>
<name>A0A926NNC9_9SPHI</name>
<proteinExistence type="predicted"/>
<protein>
    <submittedName>
        <fullName evidence="1">GAF domain-containing protein</fullName>
    </submittedName>
</protein>
<dbReference type="RefSeq" id="WP_191159893.1">
    <property type="nucleotide sequence ID" value="NZ_JACWMX010000001.1"/>
</dbReference>
<evidence type="ECO:0000313" key="2">
    <source>
        <dbReference type="Proteomes" id="UP000619078"/>
    </source>
</evidence>
<dbReference type="AlphaFoldDB" id="A0A926NNC9"/>
<organism evidence="1 2">
    <name type="scientific">Mucilaginibacter glaciei</name>
    <dbReference type="NCBI Taxonomy" id="2772109"/>
    <lineage>
        <taxon>Bacteria</taxon>
        <taxon>Pseudomonadati</taxon>
        <taxon>Bacteroidota</taxon>
        <taxon>Sphingobacteriia</taxon>
        <taxon>Sphingobacteriales</taxon>
        <taxon>Sphingobacteriaceae</taxon>
        <taxon>Mucilaginibacter</taxon>
    </lineage>
</organism>
<sequence>MNLNTFSNTPFSLCISFHLLIAHYEDVAANQTGFRAEHAKQILKEIEPFPELRTGIDDLVLLEEKLEPIKRLVADLFPEALTDNEIKAITAPFQDFLFNPTNRFKKILNNAGPKFDIGIRDFNDHQLYIFSCCLILKDHYDQNFDFSKPFFYDIPTAAGVIKHYRILYNADFMELVPTEHAVKLTPEDIDLLRDNFDDLELWKKYFPVNSWMLKGFAIVTLFDATVENAVSSLKGTLLGAPYNDDVYESVLSVFRSIYRMPNLKIGFTTFNPDEDKFGLATFNSRLKSYLLSGEQEDTCANMMCVAEFANLVDQKKYFAVSDVKKYLEKEPDNVLAQRFDNEGVQSFILGPVVKNNNLLGIIELVSENPYELNSINANQLAIVMPFLTDTIDRQYTYMINQIRAVIQKEYTTIHPSVYWKFQREAVKYIDMHGQGKEYTLKEITFRDVYPLYGQIDIKGSSDTRNMSVQLDLEDQLNTLIPLLDQIQPSFKESLPAERIDKLRNMANELHLPLRADTEQMIQTYLETHIDPLLKKVVEQQHADAPDVKAYLLETGQTGEFHEHRKMYETTVAMINEKMSIMLDKWQNKVQTAFPHYYDRFKTDGVEHNLYIGQSIIPTRTFNMADLYNLRLWQIQVLCQMEYEHHRIKDTLPYPLDVTTLILAFSQPLSIRFRMDEKRFDVDGTYNARFEMVKKRIDKAFVKNTRERVTAVGKLTIIYTTKEEETEYKKYIHFLQSKKMLHHEIDVLEVEDLQGVSGLKALRVKICYDILPDRRCYTYEEMIADTKKNMYLIS</sequence>
<gene>
    <name evidence="1" type="ORF">IDJ76_01200</name>
</gene>
<reference evidence="1" key="1">
    <citation type="submission" date="2020-09" db="EMBL/GenBank/DDBJ databases">
        <title>Novel species of Mucilaginibacter isolated from a glacier on the Tibetan Plateau.</title>
        <authorList>
            <person name="Liu Q."/>
            <person name="Xin Y.-H."/>
        </authorList>
    </citation>
    <scope>NUCLEOTIDE SEQUENCE</scope>
    <source>
        <strain evidence="1">ZB1P21</strain>
    </source>
</reference>
<dbReference type="EMBL" id="JACWMX010000001">
    <property type="protein sequence ID" value="MBD1391702.1"/>
    <property type="molecule type" value="Genomic_DNA"/>
</dbReference>